<dbReference type="AlphaFoldDB" id="A0A8J8B5Y3"/>
<dbReference type="Pfam" id="PF05145">
    <property type="entry name" value="AbrB"/>
    <property type="match status" value="1"/>
</dbReference>
<feature type="transmembrane region" description="Helical" evidence="1">
    <location>
        <begin position="37"/>
        <end position="54"/>
    </location>
</feature>
<dbReference type="GO" id="GO:0010468">
    <property type="term" value="P:regulation of gene expression"/>
    <property type="evidence" value="ECO:0007669"/>
    <property type="project" value="InterPro"/>
</dbReference>
<feature type="transmembrane region" description="Helical" evidence="1">
    <location>
        <begin position="66"/>
        <end position="83"/>
    </location>
</feature>
<feature type="transmembrane region" description="Helical" evidence="1">
    <location>
        <begin position="244"/>
        <end position="262"/>
    </location>
</feature>
<dbReference type="NCBIfam" id="TIGR03082">
    <property type="entry name" value="Gneg_AbrB_dup"/>
    <property type="match status" value="2"/>
</dbReference>
<dbReference type="EMBL" id="JAGTUU010000001">
    <property type="protein sequence ID" value="MBS0122777.1"/>
    <property type="molecule type" value="Genomic_DNA"/>
</dbReference>
<dbReference type="PANTHER" id="PTHR38457:SF1">
    <property type="entry name" value="REGULATOR ABRB-RELATED"/>
    <property type="match status" value="1"/>
</dbReference>
<feature type="transmembrane region" description="Helical" evidence="1">
    <location>
        <begin position="318"/>
        <end position="351"/>
    </location>
</feature>
<keyword evidence="1" id="KW-0812">Transmembrane</keyword>
<keyword evidence="1" id="KW-1133">Transmembrane helix</keyword>
<dbReference type="PIRSF" id="PIRSF038991">
    <property type="entry name" value="Protein_AbrB"/>
    <property type="match status" value="1"/>
</dbReference>
<evidence type="ECO:0000256" key="1">
    <source>
        <dbReference type="SAM" id="Phobius"/>
    </source>
</evidence>
<dbReference type="Proteomes" id="UP000681356">
    <property type="component" value="Unassembled WGS sequence"/>
</dbReference>
<accession>A0A8J8B5Y3</accession>
<feature type="transmembrane region" description="Helical" evidence="1">
    <location>
        <begin position="95"/>
        <end position="115"/>
    </location>
</feature>
<organism evidence="2 3">
    <name type="scientific">Thetidibacter halocola</name>
    <dbReference type="NCBI Taxonomy" id="2827239"/>
    <lineage>
        <taxon>Bacteria</taxon>
        <taxon>Pseudomonadati</taxon>
        <taxon>Pseudomonadota</taxon>
        <taxon>Alphaproteobacteria</taxon>
        <taxon>Rhodobacterales</taxon>
        <taxon>Roseobacteraceae</taxon>
        <taxon>Thetidibacter</taxon>
    </lineage>
</organism>
<reference evidence="2" key="1">
    <citation type="submission" date="2021-04" db="EMBL/GenBank/DDBJ databases">
        <authorList>
            <person name="Yoon J."/>
        </authorList>
    </citation>
    <scope>NUCLEOTIDE SEQUENCE</scope>
    <source>
        <strain evidence="2">KMU-90</strain>
    </source>
</reference>
<evidence type="ECO:0000313" key="3">
    <source>
        <dbReference type="Proteomes" id="UP000681356"/>
    </source>
</evidence>
<dbReference type="PANTHER" id="PTHR38457">
    <property type="entry name" value="REGULATOR ABRB-RELATED"/>
    <property type="match status" value="1"/>
</dbReference>
<keyword evidence="1" id="KW-0472">Membrane</keyword>
<gene>
    <name evidence="2" type="ORF">KB874_01415</name>
</gene>
<keyword evidence="3" id="KW-1185">Reference proteome</keyword>
<name>A0A8J8B5Y3_9RHOB</name>
<comment type="caution">
    <text evidence="2">The sequence shown here is derived from an EMBL/GenBank/DDBJ whole genome shotgun (WGS) entry which is preliminary data.</text>
</comment>
<dbReference type="GO" id="GO:0016020">
    <property type="term" value="C:membrane"/>
    <property type="evidence" value="ECO:0007669"/>
    <property type="project" value="InterPro"/>
</dbReference>
<evidence type="ECO:0000313" key="2">
    <source>
        <dbReference type="EMBL" id="MBS0122777.1"/>
    </source>
</evidence>
<dbReference type="InterPro" id="IPR017516">
    <property type="entry name" value="AbrB_dup"/>
</dbReference>
<feature type="transmembrane region" description="Helical" evidence="1">
    <location>
        <begin position="160"/>
        <end position="183"/>
    </location>
</feature>
<proteinExistence type="predicted"/>
<feature type="transmembrane region" description="Helical" evidence="1">
    <location>
        <begin position="274"/>
        <end position="298"/>
    </location>
</feature>
<dbReference type="RefSeq" id="WP_212534750.1">
    <property type="nucleotide sequence ID" value="NZ_JAGTUU010000001.1"/>
</dbReference>
<sequence>MILPQPLPRFAALTTLMIATGAIGGFAASQAGLPMPWMLGSLLASALVVLLWAPPMLRDYSFPNPWRSFFIALIGVMIGSQVTPDVLRQAASLPLTLLALLVFIGVAHWGNYLIFRRLGGYDRATAFYSGTPGGLMESIMLGEGAGADVRILTAQQFLRIILVITTIPLALSLWTGTAVGSAAGLTGPAAEPVSPQNLALIALTAGLGLWGGQRLGLPAAQLSGPLILAAAATMTGALDLHLPFWLIATAQLVIGMTLGLRFKGTDGALLRRCLWLSAVSVAYMLILGAVLAVILHALTDLGYLTLLLSFAPGGVSEMSLVALSLAVSPALVSLHHILRIVLTVLLLGWAAKRFGFN</sequence>
<dbReference type="InterPro" id="IPR007820">
    <property type="entry name" value="AbrB_fam"/>
</dbReference>
<protein>
    <submittedName>
        <fullName evidence="2">AbrB family transcriptional regulator</fullName>
    </submittedName>
</protein>